<accession>A0A0U2WMV7</accession>
<protein>
    <submittedName>
        <fullName evidence="2">Uncharacterized protein</fullName>
    </submittedName>
</protein>
<organism evidence="2 3">
    <name type="scientific">Ignicoccus islandicus DSM 13165</name>
    <dbReference type="NCBI Taxonomy" id="940295"/>
    <lineage>
        <taxon>Archaea</taxon>
        <taxon>Thermoproteota</taxon>
        <taxon>Thermoprotei</taxon>
        <taxon>Desulfurococcales</taxon>
        <taxon>Desulfurococcaceae</taxon>
        <taxon>Ignicoccus</taxon>
    </lineage>
</organism>
<dbReference type="InterPro" id="IPR011047">
    <property type="entry name" value="Quinoprotein_ADH-like_sf"/>
</dbReference>
<proteinExistence type="predicted"/>
<dbReference type="SUPFAM" id="SSF50998">
    <property type="entry name" value="Quinoprotein alcohol dehydrogenase-like"/>
    <property type="match status" value="1"/>
</dbReference>
<dbReference type="KEGG" id="iis:EYM_02130"/>
<name>A0A0U2WMV7_9CREN</name>
<keyword evidence="3" id="KW-1185">Reference proteome</keyword>
<dbReference type="RefSeq" id="WP_075049452.1">
    <property type="nucleotide sequence ID" value="NZ_CP006867.1"/>
</dbReference>
<dbReference type="EMBL" id="CP006867">
    <property type="protein sequence ID" value="ALU12289.1"/>
    <property type="molecule type" value="Genomic_DNA"/>
</dbReference>
<keyword evidence="1" id="KW-1133">Transmembrane helix</keyword>
<dbReference type="GeneID" id="30679828"/>
<dbReference type="Proteomes" id="UP000060778">
    <property type="component" value="Chromosome"/>
</dbReference>
<feature type="transmembrane region" description="Helical" evidence="1">
    <location>
        <begin position="358"/>
        <end position="382"/>
    </location>
</feature>
<keyword evidence="1" id="KW-0472">Membrane</keyword>
<gene>
    <name evidence="2" type="ORF">EYM_02130</name>
</gene>
<evidence type="ECO:0000313" key="3">
    <source>
        <dbReference type="Proteomes" id="UP000060778"/>
    </source>
</evidence>
<dbReference type="AlphaFoldDB" id="A0A0U2WMV7"/>
<evidence type="ECO:0000313" key="2">
    <source>
        <dbReference type="EMBL" id="ALU12289.1"/>
    </source>
</evidence>
<reference evidence="2 3" key="1">
    <citation type="submission" date="2013-11" db="EMBL/GenBank/DDBJ databases">
        <title>Comparative genomics of Ignicoccus.</title>
        <authorList>
            <person name="Podar M."/>
        </authorList>
    </citation>
    <scope>NUCLEOTIDE SEQUENCE [LARGE SCALE GENOMIC DNA]</scope>
    <source>
        <strain evidence="2 3">DSM 13165</strain>
    </source>
</reference>
<dbReference type="OrthoDB" id="96213at2157"/>
<evidence type="ECO:0000256" key="1">
    <source>
        <dbReference type="SAM" id="Phobius"/>
    </source>
</evidence>
<dbReference type="STRING" id="940295.EYM_02130"/>
<dbReference type="Gene3D" id="2.130.10.10">
    <property type="entry name" value="YVTN repeat-like/Quinoprotein amine dehydrogenase"/>
    <property type="match status" value="1"/>
</dbReference>
<keyword evidence="1" id="KW-0812">Transmembrane</keyword>
<sequence length="385" mass="42590">MKHLLLVISLLAIIQALHFQKVLIGHVKAPLHSIVLDNYLVVAGDNCIYAYDLEGNAYWNECLDSPVTDLDLYGNRVAIATINGTVYLRSDGELRKVIEGREFSYSVKLLRDSLIACNTTCALVDLRGNLIWKREIGVVTDLEVKGDYVYVAHGKAKGIGGTPGFSVLSLRDGKVLFQKIEWREGESVYKESVSSVDVCSDKLVLGGLIFVYLFNISNPLEPKLLWRKDFEGLLVASSVRFSPNCSSIAVASYYGRKVYFLDLGGNVIGELSFGDKVTDLDWKRYLAVGLENGTFYLFGNLSAPKAFTVTETVTKELVRTATETVTTHLYTTVLLTSTKTVTFTSTETVTVKEDLNKFLITVAAIVVAVSAVNGLLLFKFVIRRH</sequence>
<dbReference type="InterPro" id="IPR015943">
    <property type="entry name" value="WD40/YVTN_repeat-like_dom_sf"/>
</dbReference>